<dbReference type="EMBL" id="JBIGIA010000012">
    <property type="protein sequence ID" value="MFG6458320.1"/>
    <property type="molecule type" value="Genomic_DNA"/>
</dbReference>
<accession>A0ABW7G8N3</accession>
<reference evidence="1 2" key="1">
    <citation type="submission" date="2024-09" db="EMBL/GenBank/DDBJ databases">
        <title>Novel species of the genus Pelomonas and Roseateles isolated from streams.</title>
        <authorList>
            <person name="Lu H."/>
        </authorList>
    </citation>
    <scope>NUCLEOTIDE SEQUENCE [LARGE SCALE GENOMIC DNA]</scope>
    <source>
        <strain evidence="1 2">BYS96W</strain>
    </source>
</reference>
<evidence type="ECO:0000313" key="1">
    <source>
        <dbReference type="EMBL" id="MFG6458320.1"/>
    </source>
</evidence>
<gene>
    <name evidence="1" type="ORF">ACG00X_15880</name>
</gene>
<name>A0ABW7G8N3_9BURK</name>
<keyword evidence="2" id="KW-1185">Reference proteome</keyword>
<dbReference type="Proteomes" id="UP001606305">
    <property type="component" value="Unassembled WGS sequence"/>
</dbReference>
<protein>
    <submittedName>
        <fullName evidence="1">Inclusion body family protein</fullName>
    </submittedName>
</protein>
<dbReference type="Gene3D" id="2.60.40.3910">
    <property type="entry name" value="Inclusion body protein"/>
    <property type="match status" value="1"/>
</dbReference>
<proteinExistence type="predicted"/>
<evidence type="ECO:0000313" key="2">
    <source>
        <dbReference type="Proteomes" id="UP001606305"/>
    </source>
</evidence>
<dbReference type="Pfam" id="PF12306">
    <property type="entry name" value="PixA"/>
    <property type="match status" value="1"/>
</dbReference>
<comment type="caution">
    <text evidence="1">The sequence shown here is derived from an EMBL/GenBank/DDBJ whole genome shotgun (WGS) entry which is preliminary data.</text>
</comment>
<sequence>MNTAASSAQQINVLVVIDTDYVKTHYPNPSKDPARPTGIDHHSQYMICTDPRGGIDKQGTADLVFSALPGDYVSYTGVSIYNNSDDAVIVYGINYWKGDNVFNQFVPNLVVRNGAAQPDPTTKNGLPAKPMQQSFSSFDSKVMKAGTEYFYVNFALYTLADGENQQLYGYFYWDPSIQVK</sequence>
<dbReference type="InterPro" id="IPR021087">
    <property type="entry name" value="Uncharacterised_PixA/AidA"/>
</dbReference>
<dbReference type="RefSeq" id="WP_394489180.1">
    <property type="nucleotide sequence ID" value="NZ_JBIGIA010000012.1"/>
</dbReference>
<dbReference type="InterPro" id="IPR038712">
    <property type="entry name" value="PixA-like_sf"/>
</dbReference>
<organism evidence="1 2">
    <name type="scientific">Pelomonas nitida</name>
    <dbReference type="NCBI Taxonomy" id="3299027"/>
    <lineage>
        <taxon>Bacteria</taxon>
        <taxon>Pseudomonadati</taxon>
        <taxon>Pseudomonadota</taxon>
        <taxon>Betaproteobacteria</taxon>
        <taxon>Burkholderiales</taxon>
        <taxon>Sphaerotilaceae</taxon>
        <taxon>Roseateles</taxon>
    </lineage>
</organism>